<dbReference type="SFLD" id="SFLDS00029">
    <property type="entry name" value="Radical_SAM"/>
    <property type="match status" value="2"/>
</dbReference>
<name>A0ABR6VK62_9FIRM</name>
<evidence type="ECO:0000256" key="4">
    <source>
        <dbReference type="ARBA" id="ARBA00023014"/>
    </source>
</evidence>
<evidence type="ECO:0000313" key="7">
    <source>
        <dbReference type="Proteomes" id="UP000606870"/>
    </source>
</evidence>
<keyword evidence="1" id="KW-0949">S-adenosyl-L-methionine</keyword>
<dbReference type="SFLD" id="SFLDG01111">
    <property type="entry name" value="Uncharacterised_Radical_SAM_Su"/>
    <property type="match status" value="1"/>
</dbReference>
<dbReference type="CDD" id="cd01335">
    <property type="entry name" value="Radical_SAM"/>
    <property type="match status" value="1"/>
</dbReference>
<organism evidence="6 7">
    <name type="scientific">Megasphaera hominis</name>
    <dbReference type="NCBI Taxonomy" id="159836"/>
    <lineage>
        <taxon>Bacteria</taxon>
        <taxon>Bacillati</taxon>
        <taxon>Bacillota</taxon>
        <taxon>Negativicutes</taxon>
        <taxon>Veillonellales</taxon>
        <taxon>Veillonellaceae</taxon>
        <taxon>Megasphaera</taxon>
    </lineage>
</organism>
<evidence type="ECO:0000256" key="1">
    <source>
        <dbReference type="ARBA" id="ARBA00022691"/>
    </source>
</evidence>
<dbReference type="InterPro" id="IPR013785">
    <property type="entry name" value="Aldolase_TIM"/>
</dbReference>
<gene>
    <name evidence="6" type="ORF">H8J70_09905</name>
</gene>
<comment type="caution">
    <text evidence="6">The sequence shown here is derived from an EMBL/GenBank/DDBJ whole genome shotgun (WGS) entry which is preliminary data.</text>
</comment>
<dbReference type="InterPro" id="IPR058240">
    <property type="entry name" value="rSAM_sf"/>
</dbReference>
<dbReference type="PANTHER" id="PTHR11228">
    <property type="entry name" value="RADICAL SAM DOMAIN PROTEIN"/>
    <property type="match status" value="1"/>
</dbReference>
<keyword evidence="7" id="KW-1185">Reference proteome</keyword>
<dbReference type="SFLD" id="SFLDG01067">
    <property type="entry name" value="SPASM/twitch_domain_containing"/>
    <property type="match status" value="1"/>
</dbReference>
<keyword evidence="4" id="KW-0411">Iron-sulfur</keyword>
<dbReference type="NCBIfam" id="TIGR04038">
    <property type="entry name" value="tatD_link_rSAM"/>
    <property type="match status" value="1"/>
</dbReference>
<dbReference type="EMBL" id="JACOGK010000031">
    <property type="protein sequence ID" value="MBC3537566.1"/>
    <property type="molecule type" value="Genomic_DNA"/>
</dbReference>
<dbReference type="InterPro" id="IPR007197">
    <property type="entry name" value="rSAM"/>
</dbReference>
<evidence type="ECO:0000256" key="2">
    <source>
        <dbReference type="ARBA" id="ARBA00022723"/>
    </source>
</evidence>
<reference evidence="6 7" key="1">
    <citation type="submission" date="2020-08" db="EMBL/GenBank/DDBJ databases">
        <authorList>
            <person name="Liu C."/>
            <person name="Sun Q."/>
        </authorList>
    </citation>
    <scope>NUCLEOTIDE SEQUENCE [LARGE SCALE GENOMIC DNA]</scope>
    <source>
        <strain evidence="6 7">NSJ-59</strain>
    </source>
</reference>
<accession>A0ABR6VK62</accession>
<dbReference type="RefSeq" id="WP_186504044.1">
    <property type="nucleotide sequence ID" value="NZ_JACOGK010000031.1"/>
</dbReference>
<keyword evidence="2" id="KW-0479">Metal-binding</keyword>
<evidence type="ECO:0000313" key="6">
    <source>
        <dbReference type="EMBL" id="MBC3537566.1"/>
    </source>
</evidence>
<protein>
    <submittedName>
        <fullName evidence="6">Radical SAM protein</fullName>
    </submittedName>
</protein>
<dbReference type="InterPro" id="IPR050377">
    <property type="entry name" value="Radical_SAM_PqqE_MftC-like"/>
</dbReference>
<feature type="domain" description="Radical SAM core" evidence="5">
    <location>
        <begin position="22"/>
        <end position="219"/>
    </location>
</feature>
<evidence type="ECO:0000259" key="5">
    <source>
        <dbReference type="PROSITE" id="PS51918"/>
    </source>
</evidence>
<dbReference type="Gene3D" id="3.20.20.70">
    <property type="entry name" value="Aldolase class I"/>
    <property type="match status" value="1"/>
</dbReference>
<dbReference type="InterPro" id="IPR023821">
    <property type="entry name" value="rSAM_TatD-assoc"/>
</dbReference>
<dbReference type="Pfam" id="PF04055">
    <property type="entry name" value="Radical_SAM"/>
    <property type="match status" value="1"/>
</dbReference>
<dbReference type="Proteomes" id="UP000606870">
    <property type="component" value="Unassembled WGS sequence"/>
</dbReference>
<dbReference type="PANTHER" id="PTHR11228:SF34">
    <property type="entry name" value="TUNGSTEN-CONTAINING ALDEHYDE FERREDOXIN OXIDOREDUCTASE COFACTOR MODIFYING PROTEIN"/>
    <property type="match status" value="1"/>
</dbReference>
<dbReference type="SUPFAM" id="SSF102114">
    <property type="entry name" value="Radical SAM enzymes"/>
    <property type="match status" value="1"/>
</dbReference>
<evidence type="ECO:0000256" key="3">
    <source>
        <dbReference type="ARBA" id="ARBA00023004"/>
    </source>
</evidence>
<keyword evidence="3" id="KW-0408">Iron</keyword>
<sequence>MITYTYDKGHYITMAESLAKQPKGKRALYVNLTNRCTCACTFCLRNLKETAEDKELWLKEEPTVEEVIQELNDQPWQYINEVVFCGFGEPTMRLTDLVTLLRYVRRNFPNAKTRVNTNGLSDLEYGRDTAADFHGAILDTVSISLNASNAQRYLDLTRSKFGLKSFDAMLAFAEHCKQYVPNVVMTVVDQVEDQEEIKKCRKLCKERGLTLRVRVYEAN</sequence>
<dbReference type="PROSITE" id="PS51918">
    <property type="entry name" value="RADICAL_SAM"/>
    <property type="match status" value="1"/>
</dbReference>
<proteinExistence type="predicted"/>